<dbReference type="InterPro" id="IPR003735">
    <property type="entry name" value="Metal_Tscrpt_repr"/>
</dbReference>
<protein>
    <recommendedName>
        <fullName evidence="3">Transcriptional regulator</fullName>
    </recommendedName>
</protein>
<evidence type="ECO:0000313" key="2">
    <source>
        <dbReference type="Proteomes" id="UP000177626"/>
    </source>
</evidence>
<dbReference type="GO" id="GO:0003677">
    <property type="term" value="F:DNA binding"/>
    <property type="evidence" value="ECO:0007669"/>
    <property type="project" value="InterPro"/>
</dbReference>
<evidence type="ECO:0000313" key="1">
    <source>
        <dbReference type="EMBL" id="OGY93307.1"/>
    </source>
</evidence>
<dbReference type="PANTHER" id="PTHR33677:SF5">
    <property type="entry name" value="TRANSCRIPTIONAL REPRESSOR FRMR"/>
    <property type="match status" value="1"/>
</dbReference>
<dbReference type="GO" id="GO:0046872">
    <property type="term" value="F:metal ion binding"/>
    <property type="evidence" value="ECO:0007669"/>
    <property type="project" value="InterPro"/>
</dbReference>
<name>A0A1G2BYL0_9BACT</name>
<dbReference type="GO" id="GO:0045892">
    <property type="term" value="P:negative regulation of DNA-templated transcription"/>
    <property type="evidence" value="ECO:0007669"/>
    <property type="project" value="UniProtKB-ARBA"/>
</dbReference>
<dbReference type="Proteomes" id="UP000177626">
    <property type="component" value="Unassembled WGS sequence"/>
</dbReference>
<dbReference type="Pfam" id="PF02583">
    <property type="entry name" value="Trns_repr_metal"/>
    <property type="match status" value="1"/>
</dbReference>
<organism evidence="1 2">
    <name type="scientific">Candidatus Komeilibacteria bacterium RIFOXYC1_FULL_37_11</name>
    <dbReference type="NCBI Taxonomy" id="1798555"/>
    <lineage>
        <taxon>Bacteria</taxon>
        <taxon>Candidatus Komeiliibacteriota</taxon>
    </lineage>
</organism>
<proteinExistence type="predicted"/>
<sequence>MKKICQPERIISQLHRIEGQIRAVEKMYQDKRGIEDIVCQVKAARASLDSVMKLLVDDKVGGCYDSGRVAKKEELLKLIDVLFDVT</sequence>
<evidence type="ECO:0008006" key="3">
    <source>
        <dbReference type="Google" id="ProtNLM"/>
    </source>
</evidence>
<gene>
    <name evidence="1" type="ORF">A2406_00960</name>
</gene>
<accession>A0A1G2BYL0</accession>
<comment type="caution">
    <text evidence="1">The sequence shown here is derived from an EMBL/GenBank/DDBJ whole genome shotgun (WGS) entry which is preliminary data.</text>
</comment>
<dbReference type="EMBL" id="MHKQ01000024">
    <property type="protein sequence ID" value="OGY93307.1"/>
    <property type="molecule type" value="Genomic_DNA"/>
</dbReference>
<reference evidence="1 2" key="1">
    <citation type="journal article" date="2016" name="Nat. Commun.">
        <title>Thousands of microbial genomes shed light on interconnected biogeochemical processes in an aquifer system.</title>
        <authorList>
            <person name="Anantharaman K."/>
            <person name="Brown C.T."/>
            <person name="Hug L.A."/>
            <person name="Sharon I."/>
            <person name="Castelle C.J."/>
            <person name="Probst A.J."/>
            <person name="Thomas B.C."/>
            <person name="Singh A."/>
            <person name="Wilkins M.J."/>
            <person name="Karaoz U."/>
            <person name="Brodie E.L."/>
            <person name="Williams K.H."/>
            <person name="Hubbard S.S."/>
            <person name="Banfield J.F."/>
        </authorList>
    </citation>
    <scope>NUCLEOTIDE SEQUENCE [LARGE SCALE GENOMIC DNA]</scope>
</reference>
<dbReference type="Gene3D" id="1.20.58.1000">
    <property type="entry name" value="Metal-sensitive repressor, helix protomer"/>
    <property type="match status" value="1"/>
</dbReference>
<dbReference type="AlphaFoldDB" id="A0A1G2BYL0"/>
<dbReference type="InterPro" id="IPR038390">
    <property type="entry name" value="Metal_Tscrpt_repr_sf"/>
</dbReference>
<dbReference type="PANTHER" id="PTHR33677">
    <property type="entry name" value="TRANSCRIPTIONAL REPRESSOR FRMR-RELATED"/>
    <property type="match status" value="1"/>
</dbReference>